<feature type="domain" description="DUF1553" evidence="3">
    <location>
        <begin position="750"/>
        <end position="1005"/>
    </location>
</feature>
<dbReference type="Pfam" id="PF07635">
    <property type="entry name" value="PSCyt1"/>
    <property type="match status" value="1"/>
</dbReference>
<dbReference type="InterPro" id="IPR036909">
    <property type="entry name" value="Cyt_c-like_dom_sf"/>
</dbReference>
<protein>
    <submittedName>
        <fullName evidence="5">DUF1553 domain-containing protein</fullName>
    </submittedName>
</protein>
<dbReference type="Pfam" id="PF07587">
    <property type="entry name" value="PSD1"/>
    <property type="match status" value="1"/>
</dbReference>
<name>A0ABP8N8W7_9BACT</name>
<dbReference type="Pfam" id="PF07583">
    <property type="entry name" value="PSCyt2"/>
    <property type="match status" value="1"/>
</dbReference>
<dbReference type="Proteomes" id="UP001500840">
    <property type="component" value="Unassembled WGS sequence"/>
</dbReference>
<comment type="caution">
    <text evidence="5">The sequence shown here is derived from an EMBL/GenBank/DDBJ whole genome shotgun (WGS) entry which is preliminary data.</text>
</comment>
<evidence type="ECO:0000259" key="4">
    <source>
        <dbReference type="Pfam" id="PF07635"/>
    </source>
</evidence>
<feature type="domain" description="DUF1549" evidence="2">
    <location>
        <begin position="141"/>
        <end position="349"/>
    </location>
</feature>
<dbReference type="Pfam" id="PF13385">
    <property type="entry name" value="Laminin_G_3"/>
    <property type="match status" value="1"/>
</dbReference>
<evidence type="ECO:0000313" key="6">
    <source>
        <dbReference type="Proteomes" id="UP001500840"/>
    </source>
</evidence>
<dbReference type="RefSeq" id="WP_345325607.1">
    <property type="nucleotide sequence ID" value="NZ_BAABGA010000054.1"/>
</dbReference>
<dbReference type="InterPro" id="IPR013320">
    <property type="entry name" value="ConA-like_dom_sf"/>
</dbReference>
<dbReference type="EMBL" id="BAABGA010000054">
    <property type="protein sequence ID" value="GAA4461628.1"/>
    <property type="molecule type" value="Genomic_DNA"/>
</dbReference>
<evidence type="ECO:0000259" key="2">
    <source>
        <dbReference type="Pfam" id="PF07583"/>
    </source>
</evidence>
<dbReference type="PANTHER" id="PTHR35889">
    <property type="entry name" value="CYCLOINULO-OLIGOSACCHARIDE FRUCTANOTRANSFERASE-RELATED"/>
    <property type="match status" value="1"/>
</dbReference>
<evidence type="ECO:0000256" key="1">
    <source>
        <dbReference type="SAM" id="Coils"/>
    </source>
</evidence>
<dbReference type="InterPro" id="IPR022655">
    <property type="entry name" value="DUF1553"/>
</dbReference>
<reference evidence="6" key="1">
    <citation type="journal article" date="2019" name="Int. J. Syst. Evol. Microbiol.">
        <title>The Global Catalogue of Microorganisms (GCM) 10K type strain sequencing project: providing services to taxonomists for standard genome sequencing and annotation.</title>
        <authorList>
            <consortium name="The Broad Institute Genomics Platform"/>
            <consortium name="The Broad Institute Genome Sequencing Center for Infectious Disease"/>
            <person name="Wu L."/>
            <person name="Ma J."/>
        </authorList>
    </citation>
    <scope>NUCLEOTIDE SEQUENCE [LARGE SCALE GENOMIC DNA]</scope>
    <source>
        <strain evidence="6">JCM 17759</strain>
    </source>
</reference>
<keyword evidence="6" id="KW-1185">Reference proteome</keyword>
<feature type="coiled-coil region" evidence="1">
    <location>
        <begin position="369"/>
        <end position="396"/>
    </location>
</feature>
<organism evidence="5 6">
    <name type="scientific">Novipirellula rosea</name>
    <dbReference type="NCBI Taxonomy" id="1031540"/>
    <lineage>
        <taxon>Bacteria</taxon>
        <taxon>Pseudomonadati</taxon>
        <taxon>Planctomycetota</taxon>
        <taxon>Planctomycetia</taxon>
        <taxon>Pirellulales</taxon>
        <taxon>Pirellulaceae</taxon>
        <taxon>Novipirellula</taxon>
    </lineage>
</organism>
<dbReference type="InterPro" id="IPR011444">
    <property type="entry name" value="DUF1549"/>
</dbReference>
<proteinExistence type="predicted"/>
<dbReference type="PANTHER" id="PTHR35889:SF3">
    <property type="entry name" value="F-BOX DOMAIN-CONTAINING PROTEIN"/>
    <property type="match status" value="1"/>
</dbReference>
<dbReference type="InterPro" id="IPR011429">
    <property type="entry name" value="Cyt_c_Planctomycete-type"/>
</dbReference>
<feature type="domain" description="Cytochrome C Planctomycete-type" evidence="4">
    <location>
        <begin position="41"/>
        <end position="90"/>
    </location>
</feature>
<sequence>MPRPALITLLTSWFAVLTAPVLSAKELDFNRDIRPILSDKCYFCHGPDTNTQEAGLRLDSREEAIDVIESGDLVERITSDDPDMLMPPPGSKIELSEEEKQTIQAWVEQGAAYEGHWAFELLPDAVDVPAVMQEQWCRQTLDRFVLARMESENLTPNPEAAPLRWLRRVTLDLTGLPPTTQAIADFEAALQTSGERAYEAATDSLLDAAAFGEHMAVAWLDAARYADSYGYQSDKLNTQWPYRDWVVEAFNENLPYDQFLTWQIAGDLLENPTRQQRVATAFNRIHRLNNEGGAVFEEWRLENVSDRVHTFGTAVLGLTMECCRCHDHKYDPIPMRDYYSLSAFFNSIDESGVYDRTEKVPCPSMLLPTDEQQAVLEEAERNLTAAEQVYQQSLVEARKRWEAWTPASADDLSIPDLRLALSFDRDFDNSLKSIYHPSESDRAWTSMPQRVEVSDASVARLDPHLAADTKELKAVPPRGALKLDGERGVTTHGITPFDRWLPMSVVVTMRETKRSPLRSLIAHHTRGTDCGYNGWDLTIENGYLESRMARVWPGNAISVRTVDPIPMDEWHQITATYDGSSKAAGLKLYLNGRPLATTTVRDQLKKSCNVLVDHGGEFVVGQRFRARGLDGGLIDDVRVYERALTKIELQRLARGETETHDGKPSFEYFASAIDETTRAAMQSLTAARKDFVMAEEAMNEIPIMDETDLPRPAHVLARGEYDAPKNEETRVTRETLSGLPLAFPENAPNNRLGLAQWVTDPKHPLTARVAVNRLWGNFFTAPLVRTPENFGSQGDLPTHPELLDWLARDFIEHGWDVKRICKTIVLSATYRQDSAATPEQIEVDPTNRFLARGPAHRLAAEQIRDLALTASGLLNAQIGGPPVSPYQPGEDLWKESNGMSPPYQQSVGKALYRRSLYSVWKRTAPLPNMMAFDSTTREVCTVKRSRTNTPLQALVLLNDVQFIETARVMAQQLLKQHADAPLETAFLKLAGREPDELELSTLQQLLNDEQAYYSENPEAATELLSVGEAKLANDTDPSQLAALTNVCQAILNLDATIWKR</sequence>
<dbReference type="SUPFAM" id="SSF49899">
    <property type="entry name" value="Concanavalin A-like lectins/glucanases"/>
    <property type="match status" value="1"/>
</dbReference>
<evidence type="ECO:0000259" key="3">
    <source>
        <dbReference type="Pfam" id="PF07587"/>
    </source>
</evidence>
<keyword evidence="1" id="KW-0175">Coiled coil</keyword>
<gene>
    <name evidence="5" type="ORF">GCM10023156_44570</name>
</gene>
<accession>A0ABP8N8W7</accession>
<evidence type="ECO:0000313" key="5">
    <source>
        <dbReference type="EMBL" id="GAA4461628.1"/>
    </source>
</evidence>
<dbReference type="SUPFAM" id="SSF46626">
    <property type="entry name" value="Cytochrome c"/>
    <property type="match status" value="1"/>
</dbReference>
<dbReference type="Gene3D" id="2.60.120.200">
    <property type="match status" value="1"/>
</dbReference>